<keyword evidence="7" id="KW-1185">Reference proteome</keyword>
<evidence type="ECO:0000256" key="4">
    <source>
        <dbReference type="ARBA" id="ARBA00023136"/>
    </source>
</evidence>
<accession>A0A2A9NZY4</accession>
<gene>
    <name evidence="6" type="ORF">AMATHDRAFT_45197</name>
</gene>
<dbReference type="Pfam" id="PF06687">
    <property type="entry name" value="SUR7"/>
    <property type="match status" value="1"/>
</dbReference>
<dbReference type="GO" id="GO:0005886">
    <property type="term" value="C:plasma membrane"/>
    <property type="evidence" value="ECO:0007669"/>
    <property type="project" value="InterPro"/>
</dbReference>
<dbReference type="PANTHER" id="PTHR28013:SF3">
    <property type="entry name" value="PROTEIN DCV1-RELATED"/>
    <property type="match status" value="1"/>
</dbReference>
<dbReference type="InterPro" id="IPR009571">
    <property type="entry name" value="SUR7/Rim9-like_fungi"/>
</dbReference>
<evidence type="ECO:0000256" key="1">
    <source>
        <dbReference type="ARBA" id="ARBA00004141"/>
    </source>
</evidence>
<evidence type="ECO:0008006" key="8">
    <source>
        <dbReference type="Google" id="ProtNLM"/>
    </source>
</evidence>
<feature type="transmembrane region" description="Helical" evidence="5">
    <location>
        <begin position="88"/>
        <end position="110"/>
    </location>
</feature>
<proteinExistence type="predicted"/>
<dbReference type="GO" id="GO:0032153">
    <property type="term" value="C:cell division site"/>
    <property type="evidence" value="ECO:0007669"/>
    <property type="project" value="TreeGrafter"/>
</dbReference>
<feature type="transmembrane region" description="Helical" evidence="5">
    <location>
        <begin position="159"/>
        <end position="183"/>
    </location>
</feature>
<reference evidence="6 7" key="1">
    <citation type="submission" date="2014-02" db="EMBL/GenBank/DDBJ databases">
        <title>Transposable element dynamics among asymbiotic and ectomycorrhizal Amanita fungi.</title>
        <authorList>
            <consortium name="DOE Joint Genome Institute"/>
            <person name="Hess J."/>
            <person name="Skrede I."/>
            <person name="Wolfe B."/>
            <person name="LaButti K."/>
            <person name="Ohm R.A."/>
            <person name="Grigoriev I.V."/>
            <person name="Pringle A."/>
        </authorList>
    </citation>
    <scope>NUCLEOTIDE SEQUENCE [LARGE SCALE GENOMIC DNA]</scope>
    <source>
        <strain evidence="6 7">SKay4041</strain>
    </source>
</reference>
<sequence length="196" mass="21492">MVAEQTIPGVILCFSATILLLLVCSTSPTTSITYFLDVLLPTGTHIHYGLYGSTGSKSRIGYRFDVPGFNLAESRLSSDAIFDLTKALVLHPIGAALAFIAFCFGLWGLCRHRMGTILMACLSSVAAFIIIIAWIIQITLFTIARTELRNQGFQAEYGYAIWITLVALVTLLIGFCAAVVGIFGRYKRKAYSEVRH</sequence>
<feature type="transmembrane region" description="Helical" evidence="5">
    <location>
        <begin position="117"/>
        <end position="139"/>
    </location>
</feature>
<keyword evidence="4 5" id="KW-0472">Membrane</keyword>
<evidence type="ECO:0000256" key="3">
    <source>
        <dbReference type="ARBA" id="ARBA00022989"/>
    </source>
</evidence>
<evidence type="ECO:0000313" key="7">
    <source>
        <dbReference type="Proteomes" id="UP000242287"/>
    </source>
</evidence>
<keyword evidence="2 5" id="KW-0812">Transmembrane</keyword>
<evidence type="ECO:0000256" key="2">
    <source>
        <dbReference type="ARBA" id="ARBA00022692"/>
    </source>
</evidence>
<dbReference type="OrthoDB" id="2354757at2759"/>
<evidence type="ECO:0000256" key="5">
    <source>
        <dbReference type="SAM" id="Phobius"/>
    </source>
</evidence>
<dbReference type="Proteomes" id="UP000242287">
    <property type="component" value="Unassembled WGS sequence"/>
</dbReference>
<dbReference type="PANTHER" id="PTHR28013">
    <property type="entry name" value="PROTEIN DCV1-RELATED"/>
    <property type="match status" value="1"/>
</dbReference>
<name>A0A2A9NZY4_9AGAR</name>
<comment type="subcellular location">
    <subcellularLocation>
        <location evidence="1">Membrane</location>
        <topology evidence="1">Multi-pass membrane protein</topology>
    </subcellularLocation>
</comment>
<organism evidence="6 7">
    <name type="scientific">Amanita thiersii Skay4041</name>
    <dbReference type="NCBI Taxonomy" id="703135"/>
    <lineage>
        <taxon>Eukaryota</taxon>
        <taxon>Fungi</taxon>
        <taxon>Dikarya</taxon>
        <taxon>Basidiomycota</taxon>
        <taxon>Agaricomycotina</taxon>
        <taxon>Agaricomycetes</taxon>
        <taxon>Agaricomycetidae</taxon>
        <taxon>Agaricales</taxon>
        <taxon>Pluteineae</taxon>
        <taxon>Amanitaceae</taxon>
        <taxon>Amanita</taxon>
    </lineage>
</organism>
<dbReference type="GO" id="GO:0035838">
    <property type="term" value="C:growing cell tip"/>
    <property type="evidence" value="ECO:0007669"/>
    <property type="project" value="TreeGrafter"/>
</dbReference>
<protein>
    <recommendedName>
        <fullName evidence="8">Pali-domain-containing protein</fullName>
    </recommendedName>
</protein>
<dbReference type="AlphaFoldDB" id="A0A2A9NZY4"/>
<dbReference type="EMBL" id="KZ301972">
    <property type="protein sequence ID" value="PFH53730.1"/>
    <property type="molecule type" value="Genomic_DNA"/>
</dbReference>
<dbReference type="InterPro" id="IPR051380">
    <property type="entry name" value="pH-response_reg_palI/RIM9"/>
</dbReference>
<evidence type="ECO:0000313" key="6">
    <source>
        <dbReference type="EMBL" id="PFH53730.1"/>
    </source>
</evidence>
<dbReference type="Gene3D" id="1.20.140.150">
    <property type="match status" value="1"/>
</dbReference>
<keyword evidence="3 5" id="KW-1133">Transmembrane helix</keyword>